<accession>A0AA86TQ00</accession>
<dbReference type="AlphaFoldDB" id="A0AA86TQ00"/>
<dbReference type="EMBL" id="CATOUU010000171">
    <property type="protein sequence ID" value="CAI9919123.1"/>
    <property type="molecule type" value="Genomic_DNA"/>
</dbReference>
<comment type="caution">
    <text evidence="1">The sequence shown here is derived from an EMBL/GenBank/DDBJ whole genome shotgun (WGS) entry which is preliminary data.</text>
</comment>
<evidence type="ECO:0000313" key="2">
    <source>
        <dbReference type="EMBL" id="CAL5977504.1"/>
    </source>
</evidence>
<dbReference type="Proteomes" id="UP001642409">
    <property type="component" value="Unassembled WGS sequence"/>
</dbReference>
<dbReference type="InterPro" id="IPR011333">
    <property type="entry name" value="SKP1/BTB/POZ_sf"/>
</dbReference>
<evidence type="ECO:0000313" key="3">
    <source>
        <dbReference type="Proteomes" id="UP001642409"/>
    </source>
</evidence>
<protein>
    <submittedName>
        <fullName evidence="2">Hypothetical_protein</fullName>
    </submittedName>
</protein>
<dbReference type="EMBL" id="CAXDID020000008">
    <property type="protein sequence ID" value="CAL5977504.1"/>
    <property type="molecule type" value="Genomic_DNA"/>
</dbReference>
<keyword evidence="3" id="KW-1185">Reference proteome</keyword>
<reference evidence="2 3" key="2">
    <citation type="submission" date="2024-07" db="EMBL/GenBank/DDBJ databases">
        <authorList>
            <person name="Akdeniz Z."/>
        </authorList>
    </citation>
    <scope>NUCLEOTIDE SEQUENCE [LARGE SCALE GENOMIC DNA]</scope>
</reference>
<evidence type="ECO:0000313" key="1">
    <source>
        <dbReference type="EMBL" id="CAI9919123.1"/>
    </source>
</evidence>
<name>A0AA86TQ00_9EUKA</name>
<sequence length="159" mass="18837">MQTSQIFLQNSEIRNMAPYMCENLLKLRSTHRLAYFQTPQLFLDISASSFDLFTTWCQYHSRYAESSKVLKTFKQTFLSDKNPVVLNELLNLAELFYYPSLMDFCTAFIRDLIQTEPNQISELFFVKQIVLDDSSLKVNTKWEDEMEFNETIFDGQFEE</sequence>
<gene>
    <name evidence="2" type="ORF">HINF_LOCUS4332</name>
    <name evidence="1" type="ORF">HINF_LOCUS6768</name>
</gene>
<proteinExistence type="predicted"/>
<dbReference type="Gene3D" id="3.30.710.10">
    <property type="entry name" value="Potassium Channel Kv1.1, Chain A"/>
    <property type="match status" value="1"/>
</dbReference>
<organism evidence="1">
    <name type="scientific">Hexamita inflata</name>
    <dbReference type="NCBI Taxonomy" id="28002"/>
    <lineage>
        <taxon>Eukaryota</taxon>
        <taxon>Metamonada</taxon>
        <taxon>Diplomonadida</taxon>
        <taxon>Hexamitidae</taxon>
        <taxon>Hexamitinae</taxon>
        <taxon>Hexamita</taxon>
    </lineage>
</organism>
<reference evidence="1" key="1">
    <citation type="submission" date="2023-06" db="EMBL/GenBank/DDBJ databases">
        <authorList>
            <person name="Kurt Z."/>
        </authorList>
    </citation>
    <scope>NUCLEOTIDE SEQUENCE</scope>
</reference>